<evidence type="ECO:0000313" key="3">
    <source>
        <dbReference type="Proteomes" id="UP000479756"/>
    </source>
</evidence>
<dbReference type="InterPro" id="IPR004360">
    <property type="entry name" value="Glyas_Fos-R_dOase_dom"/>
</dbReference>
<feature type="domain" description="VOC" evidence="1">
    <location>
        <begin position="11"/>
        <end position="124"/>
    </location>
</feature>
<dbReference type="PANTHER" id="PTHR33993">
    <property type="entry name" value="GLYOXALASE-RELATED"/>
    <property type="match status" value="1"/>
</dbReference>
<comment type="caution">
    <text evidence="2">The sequence shown here is derived from an EMBL/GenBank/DDBJ whole genome shotgun (WGS) entry which is preliminary data.</text>
</comment>
<reference evidence="2 3" key="1">
    <citation type="journal article" date="2014" name="Int. J. Syst. Evol. Microbiol.">
        <title>Description of Galbitalea soli gen. nov., sp. nov., and Frondihabitans sucicola sp. nov.</title>
        <authorList>
            <person name="Kim S.J."/>
            <person name="Lim J.M."/>
            <person name="Ahn J.H."/>
            <person name="Weon H.Y."/>
            <person name="Hamada M."/>
            <person name="Suzuki K."/>
            <person name="Ahn T.Y."/>
            <person name="Kwon S.W."/>
        </authorList>
    </citation>
    <scope>NUCLEOTIDE SEQUENCE [LARGE SCALE GENOMIC DNA]</scope>
    <source>
        <strain evidence="2 3">NBRC 108727</strain>
    </source>
</reference>
<proteinExistence type="predicted"/>
<dbReference type="InterPro" id="IPR029068">
    <property type="entry name" value="Glyas_Bleomycin-R_OHBP_Dase"/>
</dbReference>
<dbReference type="InterPro" id="IPR052164">
    <property type="entry name" value="Anthracycline_SecMetBiosynth"/>
</dbReference>
<name>A0A7C9PMM6_9MICO</name>
<protein>
    <submittedName>
        <fullName evidence="2">VOC family protein</fullName>
    </submittedName>
</protein>
<keyword evidence="3" id="KW-1185">Reference proteome</keyword>
<dbReference type="PROSITE" id="PS51819">
    <property type="entry name" value="VOC"/>
    <property type="match status" value="2"/>
</dbReference>
<evidence type="ECO:0000259" key="1">
    <source>
        <dbReference type="PROSITE" id="PS51819"/>
    </source>
</evidence>
<dbReference type="Proteomes" id="UP000479756">
    <property type="component" value="Unassembled WGS sequence"/>
</dbReference>
<feature type="domain" description="VOC" evidence="1">
    <location>
        <begin position="138"/>
        <end position="254"/>
    </location>
</feature>
<dbReference type="CDD" id="cd07247">
    <property type="entry name" value="SgaA_N_like"/>
    <property type="match status" value="2"/>
</dbReference>
<dbReference type="EMBL" id="JAAGWZ010000002">
    <property type="protein sequence ID" value="NEM90927.1"/>
    <property type="molecule type" value="Genomic_DNA"/>
</dbReference>
<dbReference type="Pfam" id="PF00903">
    <property type="entry name" value="Glyoxalase"/>
    <property type="match status" value="2"/>
</dbReference>
<sequence>MTDTAPIPAGSPCWVDLSSSDPEASKAFYGELLGWTFETGSEEFGGYITAFLEGKQVAGLMQSQEGAPANVWSVYLGVSDIEATNEAVTANGGTIALPPMTVGDLGAMGFVIDPSGGFVGEWQFGKHVGFEALDVPGAPAWFELHTRNYAAALPFYQKAFGWTTQVMGDTDEFRYSVLAVDEVQRAGVMDSDSFLPEGVPSNWIVYFNVADADAAVETIQRLGGAVLRGPEDTPYGRLASVSDSTGAMFSLLQHTS</sequence>
<dbReference type="InterPro" id="IPR037523">
    <property type="entry name" value="VOC_core"/>
</dbReference>
<dbReference type="PANTHER" id="PTHR33993:SF14">
    <property type="entry name" value="GB|AAF24581.1"/>
    <property type="match status" value="1"/>
</dbReference>
<dbReference type="RefSeq" id="WP_163472630.1">
    <property type="nucleotide sequence ID" value="NZ_JAAGWZ010000002.1"/>
</dbReference>
<dbReference type="Gene3D" id="3.10.180.10">
    <property type="entry name" value="2,3-Dihydroxybiphenyl 1,2-Dioxygenase, domain 1"/>
    <property type="match status" value="2"/>
</dbReference>
<evidence type="ECO:0000313" key="2">
    <source>
        <dbReference type="EMBL" id="NEM90927.1"/>
    </source>
</evidence>
<dbReference type="SUPFAM" id="SSF54593">
    <property type="entry name" value="Glyoxalase/Bleomycin resistance protein/Dihydroxybiphenyl dioxygenase"/>
    <property type="match status" value="2"/>
</dbReference>
<dbReference type="AlphaFoldDB" id="A0A7C9PMM6"/>
<gene>
    <name evidence="2" type="ORF">G3T37_06110</name>
</gene>
<organism evidence="2 3">
    <name type="scientific">Galbitalea soli</name>
    <dbReference type="NCBI Taxonomy" id="1268042"/>
    <lineage>
        <taxon>Bacteria</taxon>
        <taxon>Bacillati</taxon>
        <taxon>Actinomycetota</taxon>
        <taxon>Actinomycetes</taxon>
        <taxon>Micrococcales</taxon>
        <taxon>Microbacteriaceae</taxon>
        <taxon>Galbitalea</taxon>
    </lineage>
</organism>
<accession>A0A7C9PMM6</accession>